<evidence type="ECO:0000256" key="4">
    <source>
        <dbReference type="ARBA" id="ARBA00022518"/>
    </source>
</evidence>
<comment type="subunit">
    <text evidence="12">Binds DNA as homodimer. Interacts with protein E1; this interaction greatly increases E1 DNA-binding activity. Interacts with protein L1; this interaction enhances E2-dependent replication and transcription activation. Interacts with protein L2; this interaction inhibits E2 transcriptional activity but not DNA replication function E2. Interacts with protein E7; this interaction inhibits E7 oncogenic activity. Interacts with host TAF1; this interaction modulates E2-dependent transcriptional regulation. Interacts with host BRD4; this interaction mediates E2 transcriptional activation function. Additionally, the interaction with host BRD4 on mitotic chromosomes mediates tethering of the viral genome. Interacts with host TOPBP1; this interaction is required for optimal viral DNA replication.</text>
</comment>
<feature type="cross-link" description="Glycyl lysine isopeptide (Lys-Gly) (interchain with G-Cter in SUMO)" evidence="12">
    <location>
        <position position="323"/>
    </location>
</feature>
<evidence type="ECO:0000256" key="13">
    <source>
        <dbReference type="SAM" id="MobiDB-lite"/>
    </source>
</evidence>
<evidence type="ECO:0000256" key="8">
    <source>
        <dbReference type="ARBA" id="ARBA00023015"/>
    </source>
</evidence>
<evidence type="ECO:0000256" key="12">
    <source>
        <dbReference type="HAMAP-Rule" id="MF_04001"/>
    </source>
</evidence>
<feature type="region of interest" description="Disordered" evidence="13">
    <location>
        <begin position="207"/>
        <end position="300"/>
    </location>
</feature>
<evidence type="ECO:0000256" key="6">
    <source>
        <dbReference type="ARBA" id="ARBA00022562"/>
    </source>
</evidence>
<keyword evidence="3 12" id="KW-0678">Repressor</keyword>
<keyword evidence="12" id="KW-1017">Isopeptide bond</keyword>
<gene>
    <name evidence="12" type="primary">E2</name>
</gene>
<dbReference type="GO" id="GO:0039693">
    <property type="term" value="P:viral DNA genome replication"/>
    <property type="evidence" value="ECO:0007669"/>
    <property type="project" value="UniProtKB-UniRule"/>
</dbReference>
<sequence length="395" mass="44923">MSAVRVETQESLAERFAAEQEVQLALIEKDSKLLTDHILYWDSVRKENIIGYYCRKEGITRLGMQPLPVLPVLEYKSKEAIKLKLLLTSLSKSEFAHEQWTLSECSAEIINTKPKNCFKKKPYTVTVYFGNDPENRYPYTNWDYIYYEDENSTWHKAAGQVDENGLFFKDNTGDLVYFTLFLPDAERYGHSGKWTIKYKNETVFTSVTSSGPRAIPGPSDETDRSTTYTTSPAKTPTSRKRRIETDEDTTSHSPTSTSSGFRLRGGEQQGERSPSRRRRRGILSGVPSPEEVGSGSRTVQRKNLTRVGRLQAEAWDPPLICLKGSANTLKCFRYRLHQKHAHSFISASTAFHWVGDDESARILVAFKDSKQRETFLNHVTLPKGTDYCLGSLDCL</sequence>
<keyword evidence="4 12" id="KW-0244">Early protein</keyword>
<comment type="function">
    <text evidence="12">Plays a role in the initiation of viral DNA replication. A dimer of E2 interacts with a dimer of E1 in order to improve specificity of E1 DNA binding activity. Once the complex recognizes and binds DNA at specific sites, the E2 dimer is removed from DNA. E2 also regulates viral transcription through binding to the E2RE response element (5'-ACCNNNNNNGGT-3') present in multiple copies in the regulatory regions of the viral genome. Activates or represses transcription depending on E2RE's position with regards to proximal promoter elements including the TATA-box. Repression occurs by sterically hindering the assembly of the transcription initiation complex.</text>
</comment>
<accession>A0A451G3E3</accession>
<dbReference type="GO" id="GO:0006260">
    <property type="term" value="P:DNA replication"/>
    <property type="evidence" value="ECO:0007669"/>
    <property type="project" value="UniProtKB-KW"/>
</dbReference>
<dbReference type="Gene3D" id="2.170.200.10">
    <property type="entry name" value="Papillomavirus E2 early protein domain"/>
    <property type="match status" value="1"/>
</dbReference>
<dbReference type="InterPro" id="IPR033668">
    <property type="entry name" value="Reg_prot_E2"/>
</dbReference>
<protein>
    <recommendedName>
        <fullName evidence="12">Regulatory protein E2</fullName>
    </recommendedName>
</protein>
<dbReference type="GO" id="GO:0042025">
    <property type="term" value="C:host cell nucleus"/>
    <property type="evidence" value="ECO:0007669"/>
    <property type="project" value="UniProtKB-SubCell"/>
</dbReference>
<evidence type="ECO:0000256" key="11">
    <source>
        <dbReference type="ARBA" id="ARBA00023163"/>
    </source>
</evidence>
<keyword evidence="12" id="KW-0832">Ubl conjugation</keyword>
<dbReference type="InterPro" id="IPR001866">
    <property type="entry name" value="PPV_E2_N"/>
</dbReference>
<keyword evidence="6 12" id="KW-1048">Host nucleus</keyword>
<dbReference type="SUPFAM" id="SSF54957">
    <property type="entry name" value="Viral DNA-binding domain"/>
    <property type="match status" value="1"/>
</dbReference>
<dbReference type="Gene3D" id="1.10.287.30">
    <property type="entry name" value="E2 (early) protein, N terminal domain, subdomain 1"/>
    <property type="match status" value="1"/>
</dbReference>
<evidence type="ECO:0000256" key="2">
    <source>
        <dbReference type="ARBA" id="ARBA00007794"/>
    </source>
</evidence>
<organism evidence="16">
    <name type="scientific">Human papillomavirus</name>
    <dbReference type="NCBI Taxonomy" id="10566"/>
    <lineage>
        <taxon>Viruses</taxon>
        <taxon>Monodnaviria</taxon>
        <taxon>Shotokuvirae</taxon>
        <taxon>Cossaviricota</taxon>
        <taxon>Papovaviricetes</taxon>
        <taxon>Zurhausenvirales</taxon>
        <taxon>Papillomaviridae</taxon>
    </lineage>
</organism>
<dbReference type="InterPro" id="IPR035975">
    <property type="entry name" value="E2/EBNA1_C_sf"/>
</dbReference>
<evidence type="ECO:0000259" key="15">
    <source>
        <dbReference type="Pfam" id="PF00511"/>
    </source>
</evidence>
<evidence type="ECO:0000256" key="10">
    <source>
        <dbReference type="ARBA" id="ARBA00023159"/>
    </source>
</evidence>
<comment type="similarity">
    <text evidence="2">Belongs to the papillomaviridae E8^E2C protein family.</text>
</comment>
<dbReference type="HAMAP" id="MF_04001">
    <property type="entry name" value="PPV_E2"/>
    <property type="match status" value="1"/>
</dbReference>
<evidence type="ECO:0000256" key="5">
    <source>
        <dbReference type="ARBA" id="ARBA00022553"/>
    </source>
</evidence>
<dbReference type="InterPro" id="IPR042503">
    <property type="entry name" value="Regulatory_protein_E2_N_1"/>
</dbReference>
<comment type="PTM">
    <text evidence="12">Sumoylation plays a regulatory role in E2 transcriptional activity.</text>
</comment>
<feature type="compositionally biased region" description="Low complexity" evidence="13">
    <location>
        <begin position="225"/>
        <end position="236"/>
    </location>
</feature>
<dbReference type="InterPro" id="IPR012677">
    <property type="entry name" value="Nucleotide-bd_a/b_plait_sf"/>
</dbReference>
<dbReference type="InterPro" id="IPR000427">
    <property type="entry name" value="Papillomavirus_E2_C"/>
</dbReference>
<keyword evidence="8 12" id="KW-0805">Transcription regulation</keyword>
<comment type="subcellular location">
    <subcellularLocation>
        <location evidence="1 12">Host nucleus</location>
    </subcellularLocation>
</comment>
<reference evidence="16" key="1">
    <citation type="journal article" date="2018" name="Nat. Med.">
        <title>Expanded skin virome in DOCK8-deficient patients.</title>
        <authorList>
            <consortium name="NISC Comparative Sequencing Program"/>
            <person name="Tirosh O."/>
            <person name="Conlan S."/>
            <person name="Deming C."/>
            <person name="Lee-Lin S.Q."/>
            <person name="Huang X."/>
            <person name="Su H.C."/>
            <person name="Freeman A.F."/>
            <person name="Segre J.A."/>
            <person name="Kong H.H."/>
        </authorList>
    </citation>
    <scope>NUCLEOTIDE SEQUENCE</scope>
    <source>
        <strain evidence="16">HPV-mSK_088</strain>
    </source>
</reference>
<dbReference type="GO" id="GO:0006351">
    <property type="term" value="P:DNA-templated transcription"/>
    <property type="evidence" value="ECO:0007669"/>
    <property type="project" value="UniProtKB-UniRule"/>
</dbReference>
<dbReference type="Pfam" id="PF00511">
    <property type="entry name" value="PPV_E2_C"/>
    <property type="match status" value="1"/>
</dbReference>
<dbReference type="Gene3D" id="3.30.70.330">
    <property type="match status" value="1"/>
</dbReference>
<comment type="PTM">
    <text evidence="12">Phosphorylated.</text>
</comment>
<proteinExistence type="inferred from homology"/>
<evidence type="ECO:0000256" key="9">
    <source>
        <dbReference type="ARBA" id="ARBA00023125"/>
    </source>
</evidence>
<keyword evidence="11 12" id="KW-0804">Transcription</keyword>
<evidence type="ECO:0000256" key="1">
    <source>
        <dbReference type="ARBA" id="ARBA00004147"/>
    </source>
</evidence>
<keyword evidence="10 12" id="KW-0010">Activator</keyword>
<dbReference type="GO" id="GO:0006275">
    <property type="term" value="P:regulation of DNA replication"/>
    <property type="evidence" value="ECO:0007669"/>
    <property type="project" value="UniProtKB-UniRule"/>
</dbReference>
<feature type="region of interest" description="DNA-binding domain" evidence="12">
    <location>
        <begin position="316"/>
        <end position="395"/>
    </location>
</feature>
<keyword evidence="7 12" id="KW-0235">DNA replication</keyword>
<dbReference type="Pfam" id="PF00508">
    <property type="entry name" value="PPV_E2_N"/>
    <property type="match status" value="1"/>
</dbReference>
<feature type="domain" description="Papillomavirus E2 C-terminal" evidence="15">
    <location>
        <begin position="318"/>
        <end position="391"/>
    </location>
</feature>
<comment type="caution">
    <text evidence="12">Lacks conserved residue(s) required for the propagation of feature annotation.</text>
</comment>
<evidence type="ECO:0000256" key="7">
    <source>
        <dbReference type="ARBA" id="ARBA00022705"/>
    </source>
</evidence>
<feature type="domain" description="Papillomavirus E2 N-terminal" evidence="14">
    <location>
        <begin position="10"/>
        <end position="207"/>
    </location>
</feature>
<keyword evidence="5 12" id="KW-0597">Phosphoprotein</keyword>
<dbReference type="GO" id="GO:0003700">
    <property type="term" value="F:DNA-binding transcription factor activity"/>
    <property type="evidence" value="ECO:0007669"/>
    <property type="project" value="UniProtKB-UniRule"/>
</dbReference>
<dbReference type="InterPro" id="IPR036050">
    <property type="entry name" value="Regulatory_protein_E2_N"/>
</dbReference>
<dbReference type="SUPFAM" id="SSF51332">
    <property type="entry name" value="E2 regulatory, transactivation domain"/>
    <property type="match status" value="1"/>
</dbReference>
<name>A0A451G3E3_9PAPI</name>
<dbReference type="GO" id="GO:0003677">
    <property type="term" value="F:DNA binding"/>
    <property type="evidence" value="ECO:0007669"/>
    <property type="project" value="UniProtKB-UniRule"/>
</dbReference>
<keyword evidence="9 12" id="KW-0238">DNA-binding</keyword>
<dbReference type="InterPro" id="IPR042504">
    <property type="entry name" value="Regulatory_protein_E2_N_2"/>
</dbReference>
<evidence type="ECO:0000256" key="3">
    <source>
        <dbReference type="ARBA" id="ARBA00022491"/>
    </source>
</evidence>
<evidence type="ECO:0000259" key="14">
    <source>
        <dbReference type="Pfam" id="PF00508"/>
    </source>
</evidence>
<comment type="similarity">
    <text evidence="12">Belongs to the papillomaviridae E2 protein family.</text>
</comment>
<evidence type="ECO:0000313" key="16">
    <source>
        <dbReference type="EMBL" id="QAB13921.1"/>
    </source>
</evidence>
<dbReference type="EMBL" id="MH777231">
    <property type="protein sequence ID" value="QAB13921.1"/>
    <property type="molecule type" value="Genomic_DNA"/>
</dbReference>
<dbReference type="GO" id="GO:0000166">
    <property type="term" value="F:nucleotide binding"/>
    <property type="evidence" value="ECO:0007669"/>
    <property type="project" value="UniProtKB-UniRule"/>
</dbReference>